<dbReference type="EMBL" id="MGFE01000007">
    <property type="protein sequence ID" value="OGL99323.1"/>
    <property type="molecule type" value="Genomic_DNA"/>
</dbReference>
<organism evidence="1 2">
    <name type="scientific">Candidatus Uhrbacteria bacterium RIFOXYB2_FULL_57_15</name>
    <dbReference type="NCBI Taxonomy" id="1802422"/>
    <lineage>
        <taxon>Bacteria</taxon>
        <taxon>Candidatus Uhriibacteriota</taxon>
    </lineage>
</organism>
<evidence type="ECO:0008006" key="3">
    <source>
        <dbReference type="Google" id="ProtNLM"/>
    </source>
</evidence>
<dbReference type="AlphaFoldDB" id="A0A1F7W935"/>
<comment type="caution">
    <text evidence="1">The sequence shown here is derived from an EMBL/GenBank/DDBJ whole genome shotgun (WGS) entry which is preliminary data.</text>
</comment>
<reference evidence="1 2" key="1">
    <citation type="journal article" date="2016" name="Nat. Commun.">
        <title>Thousands of microbial genomes shed light on interconnected biogeochemical processes in an aquifer system.</title>
        <authorList>
            <person name="Anantharaman K."/>
            <person name="Brown C.T."/>
            <person name="Hug L.A."/>
            <person name="Sharon I."/>
            <person name="Castelle C.J."/>
            <person name="Probst A.J."/>
            <person name="Thomas B.C."/>
            <person name="Singh A."/>
            <person name="Wilkins M.J."/>
            <person name="Karaoz U."/>
            <person name="Brodie E.L."/>
            <person name="Williams K.H."/>
            <person name="Hubbard S.S."/>
            <person name="Banfield J.F."/>
        </authorList>
    </citation>
    <scope>NUCLEOTIDE SEQUENCE [LARGE SCALE GENOMIC DNA]</scope>
</reference>
<name>A0A1F7W935_9BACT</name>
<sequence length="328" mass="36233">MGAGNWGSTAARARTETRAAMPVQTVFTARGVHPSMDPRGILFRESRDSAEHPTTRAVAWFLDVTRSMDRIPHALATRTLPDFADRVLSLFPHAQILFGAVGDGEDGDRAPWQIGQWESSDHLVDQWLTRIFLEGGGGPNGEESYDLALYFLARLARIDCLEKRGLKGYAFLTGDERPRKRVSARVVNQLLGRQELAADIPIEQIIAEAAEKFHLFYLIPDLRRAEDCASAWRGLIGEHAICMESPDDASLVGAELIGLTDGTYSGTLTEMKRRLTDQGVDKKVATRIYRAMLPYAMTIGAAEPTRDVSDVRDLPVARQSGIRRLAAS</sequence>
<evidence type="ECO:0000313" key="2">
    <source>
        <dbReference type="Proteomes" id="UP000176501"/>
    </source>
</evidence>
<protein>
    <recommendedName>
        <fullName evidence="3">VWFA domain-containing protein</fullName>
    </recommendedName>
</protein>
<proteinExistence type="predicted"/>
<accession>A0A1F7W935</accession>
<evidence type="ECO:0000313" key="1">
    <source>
        <dbReference type="EMBL" id="OGL99323.1"/>
    </source>
</evidence>
<dbReference type="Proteomes" id="UP000176501">
    <property type="component" value="Unassembled WGS sequence"/>
</dbReference>
<gene>
    <name evidence="1" type="ORF">A2304_05265</name>
</gene>